<feature type="transmembrane region" description="Helical" evidence="7">
    <location>
        <begin position="320"/>
        <end position="351"/>
    </location>
</feature>
<dbReference type="NCBIfam" id="TIGR00786">
    <property type="entry name" value="dctM"/>
    <property type="match status" value="1"/>
</dbReference>
<comment type="similarity">
    <text evidence="7">Belongs to the TRAP transporter large permease family.</text>
</comment>
<feature type="transmembrane region" description="Helical" evidence="7">
    <location>
        <begin position="55"/>
        <end position="75"/>
    </location>
</feature>
<keyword evidence="4 7" id="KW-0812">Transmembrane</keyword>
<feature type="transmembrane region" description="Helical" evidence="7">
    <location>
        <begin position="136"/>
        <end position="159"/>
    </location>
</feature>
<sequence>MLLGALYFGGLVLFLMAGIHVASAIFMTAVVSDWMSMQVLPSMIGNTMWSTMNEFLLVAIPLFILLGEILTRSGVADRMYKALAAWLQWLPGGLLHTNIATCALFAATSGSSVATSATVGTVALPTLQRLGYRERLVLGSIAAGGTLGILIPPSINMVVYGALAEVSVGKLFAAGIVPGIIVLLLMMAVIVIMALLGKVAPDNEKLIIPLAMRLKLLIDVLPVVFIFGLVMGGIYLGIATPTEAAALGVVGAIAIAAANRTLSVAMLHAAFLSALRTTAMVVLVVTTAFVLNFSLSLAGIPQALSEYIGQLGWSPTATIWVLVAFYLILGCFLEAIAMMVTTVGVVVPLIVSLGFDPLWFGIFMTMMMELALITPPVGLNLFVAQNIRLSRGGISDVYIGVLPFAFAMMVFVTLLIYFPQIALWLPNRLF</sequence>
<evidence type="ECO:0000259" key="8">
    <source>
        <dbReference type="Pfam" id="PF06808"/>
    </source>
</evidence>
<accession>A0A0C6P589</accession>
<organism evidence="9 10">
    <name type="scientific">Bordetella bronchiseptica 253</name>
    <dbReference type="NCBI Taxonomy" id="568707"/>
    <lineage>
        <taxon>Bacteria</taxon>
        <taxon>Pseudomonadati</taxon>
        <taxon>Pseudomonadota</taxon>
        <taxon>Betaproteobacteria</taxon>
        <taxon>Burkholderiales</taxon>
        <taxon>Alcaligenaceae</taxon>
        <taxon>Bordetella</taxon>
    </lineage>
</organism>
<protein>
    <recommendedName>
        <fullName evidence="7">TRAP transporter large permease protein</fullName>
    </recommendedName>
</protein>
<dbReference type="EMBL" id="HE965806">
    <property type="protein sequence ID" value="CCJ54655.1"/>
    <property type="molecule type" value="Genomic_DNA"/>
</dbReference>
<dbReference type="GeneID" id="56480628"/>
<dbReference type="OrthoDB" id="9796052at2"/>
<dbReference type="AlphaFoldDB" id="A0A0C6P589"/>
<feature type="transmembrane region" description="Helical" evidence="7">
    <location>
        <begin position="244"/>
        <end position="267"/>
    </location>
</feature>
<keyword evidence="7" id="KW-0813">Transport</keyword>
<dbReference type="Pfam" id="PF06808">
    <property type="entry name" value="DctM"/>
    <property type="match status" value="1"/>
</dbReference>
<dbReference type="InterPro" id="IPR010656">
    <property type="entry name" value="DctM"/>
</dbReference>
<evidence type="ECO:0000313" key="10">
    <source>
        <dbReference type="Proteomes" id="UP000007564"/>
    </source>
</evidence>
<dbReference type="GO" id="GO:0005886">
    <property type="term" value="C:plasma membrane"/>
    <property type="evidence" value="ECO:0007669"/>
    <property type="project" value="UniProtKB-SubCell"/>
</dbReference>
<comment type="caution">
    <text evidence="7">Lacks conserved residue(s) required for the propagation of feature annotation.</text>
</comment>
<keyword evidence="6 7" id="KW-0472">Membrane</keyword>
<feature type="transmembrane region" description="Helical" evidence="7">
    <location>
        <begin position="216"/>
        <end position="238"/>
    </location>
</feature>
<evidence type="ECO:0000256" key="1">
    <source>
        <dbReference type="ARBA" id="ARBA00004429"/>
    </source>
</evidence>
<evidence type="ECO:0000256" key="3">
    <source>
        <dbReference type="ARBA" id="ARBA00022519"/>
    </source>
</evidence>
<feature type="transmembrane region" description="Helical" evidence="7">
    <location>
        <begin position="6"/>
        <end position="34"/>
    </location>
</feature>
<dbReference type="KEGG" id="bbh:BN112_2738"/>
<evidence type="ECO:0000256" key="6">
    <source>
        <dbReference type="ARBA" id="ARBA00023136"/>
    </source>
</evidence>
<feature type="transmembrane region" description="Helical" evidence="7">
    <location>
        <begin position="279"/>
        <end position="300"/>
    </location>
</feature>
<keyword evidence="3 7" id="KW-0997">Cell inner membrane</keyword>
<feature type="transmembrane region" description="Helical" evidence="7">
    <location>
        <begin position="397"/>
        <end position="418"/>
    </location>
</feature>
<dbReference type="HOGENOM" id="CLU_019824_4_0_4"/>
<comment type="function">
    <text evidence="7">Part of the tripartite ATP-independent periplasmic (TRAP) transport system.</text>
</comment>
<dbReference type="PANTHER" id="PTHR33362:SF5">
    <property type="entry name" value="C4-DICARBOXYLATE TRAP TRANSPORTER LARGE PERMEASE PROTEIN DCTM"/>
    <property type="match status" value="1"/>
</dbReference>
<name>A0A0C6P589_BORBO</name>
<dbReference type="PANTHER" id="PTHR33362">
    <property type="entry name" value="SIALIC ACID TRAP TRANSPORTER PERMEASE PROTEIN SIAT-RELATED"/>
    <property type="match status" value="1"/>
</dbReference>
<dbReference type="RefSeq" id="WP_003808102.1">
    <property type="nucleotide sequence ID" value="NC_019382.1"/>
</dbReference>
<dbReference type="Proteomes" id="UP000007564">
    <property type="component" value="Chromosome"/>
</dbReference>
<feature type="transmembrane region" description="Helical" evidence="7">
    <location>
        <begin position="171"/>
        <end position="196"/>
    </location>
</feature>
<reference evidence="9 10" key="1">
    <citation type="journal article" date="2012" name="BMC Genomics">
        <title>Comparative genomics of the classical Bordetella subspecies: the evolution and exchange of virulence-associated diversity amongst closely related pathogens.</title>
        <authorList>
            <person name="Park J."/>
            <person name="Zhang Y."/>
            <person name="Buboltz A.M."/>
            <person name="Zhang X."/>
            <person name="Schuster S.C."/>
            <person name="Ahuja U."/>
            <person name="Liu M."/>
            <person name="Miller J.F."/>
            <person name="Sebaihia M."/>
            <person name="Bentley S.D."/>
            <person name="Parkhill J."/>
            <person name="Harvill E.T."/>
        </authorList>
    </citation>
    <scope>NUCLEOTIDE SEQUENCE [LARGE SCALE GENOMIC DNA]</scope>
    <source>
        <strain evidence="9 10">253</strain>
    </source>
</reference>
<comment type="subunit">
    <text evidence="7">The complex comprises the extracytoplasmic solute receptor protein and the two transmembrane proteins.</text>
</comment>
<feature type="transmembrane region" description="Helical" evidence="7">
    <location>
        <begin position="358"/>
        <end position="377"/>
    </location>
</feature>
<evidence type="ECO:0000313" key="9">
    <source>
        <dbReference type="EMBL" id="CCJ54655.1"/>
    </source>
</evidence>
<keyword evidence="5 7" id="KW-1133">Transmembrane helix</keyword>
<gene>
    <name evidence="9" type="ORF">BN112_2738</name>
</gene>
<keyword evidence="2" id="KW-1003">Cell membrane</keyword>
<dbReference type="PIRSF" id="PIRSF006066">
    <property type="entry name" value="HI0050"/>
    <property type="match status" value="1"/>
</dbReference>
<evidence type="ECO:0000256" key="4">
    <source>
        <dbReference type="ARBA" id="ARBA00022692"/>
    </source>
</evidence>
<comment type="subcellular location">
    <subcellularLocation>
        <location evidence="1 7">Cell inner membrane</location>
        <topology evidence="1 7">Multi-pass membrane protein</topology>
    </subcellularLocation>
</comment>
<dbReference type="GO" id="GO:0022857">
    <property type="term" value="F:transmembrane transporter activity"/>
    <property type="evidence" value="ECO:0007669"/>
    <property type="project" value="UniProtKB-UniRule"/>
</dbReference>
<evidence type="ECO:0000256" key="5">
    <source>
        <dbReference type="ARBA" id="ARBA00022989"/>
    </source>
</evidence>
<feature type="domain" description="TRAP C4-dicarboxylate transport system permease DctM subunit" evidence="8">
    <location>
        <begin position="9"/>
        <end position="421"/>
    </location>
</feature>
<proteinExistence type="inferred from homology"/>
<evidence type="ECO:0000256" key="2">
    <source>
        <dbReference type="ARBA" id="ARBA00022475"/>
    </source>
</evidence>
<evidence type="ECO:0000256" key="7">
    <source>
        <dbReference type="RuleBase" id="RU369079"/>
    </source>
</evidence>
<dbReference type="InterPro" id="IPR004681">
    <property type="entry name" value="TRAP_DctM"/>
</dbReference>